<keyword evidence="2" id="KW-1185">Reference proteome</keyword>
<sequence>MLRNLQLSETERTGMWIEEQQMDVADGAGKVATEPKVVVKVLAERPVPSEGLKQEMGPIWCPIRGIKCKKIDENTFMITLLQNSGKKKALDCGPCKFGNDLVVVEDYDAAKSVEEYAFSTIPIWTRVLKLPLGNMNKATGEMIGEKIGEWMDADVGEDDFASGEVLRIKVLVMEDEGAMEMVGQEAPAPHAMAILMLQKWEETVGGEGVIAASGEEISGGTEDMLSALETQQTKKVVEEKETVEKSKLTLTYAR</sequence>
<evidence type="ECO:0008006" key="3">
    <source>
        <dbReference type="Google" id="ProtNLM"/>
    </source>
</evidence>
<gene>
    <name evidence="1" type="ORF">QYE76_071349</name>
</gene>
<dbReference type="EMBL" id="JAUUTY010000004">
    <property type="protein sequence ID" value="KAK1653544.1"/>
    <property type="molecule type" value="Genomic_DNA"/>
</dbReference>
<dbReference type="AlphaFoldDB" id="A0AAD8SL13"/>
<comment type="caution">
    <text evidence="1">The sequence shown here is derived from an EMBL/GenBank/DDBJ whole genome shotgun (WGS) entry which is preliminary data.</text>
</comment>
<dbReference type="InterPro" id="IPR040256">
    <property type="entry name" value="At4g02000-like"/>
</dbReference>
<reference evidence="1" key="1">
    <citation type="submission" date="2023-07" db="EMBL/GenBank/DDBJ databases">
        <title>A chromosome-level genome assembly of Lolium multiflorum.</title>
        <authorList>
            <person name="Chen Y."/>
            <person name="Copetti D."/>
            <person name="Kolliker R."/>
            <person name="Studer B."/>
        </authorList>
    </citation>
    <scope>NUCLEOTIDE SEQUENCE</scope>
    <source>
        <strain evidence="1">02402/16</strain>
        <tissue evidence="1">Leaf</tissue>
    </source>
</reference>
<proteinExistence type="predicted"/>
<accession>A0AAD8SL13</accession>
<dbReference type="PANTHER" id="PTHR31286:SF180">
    <property type="entry name" value="OS10G0362600 PROTEIN"/>
    <property type="match status" value="1"/>
</dbReference>
<evidence type="ECO:0000313" key="2">
    <source>
        <dbReference type="Proteomes" id="UP001231189"/>
    </source>
</evidence>
<organism evidence="1 2">
    <name type="scientific">Lolium multiflorum</name>
    <name type="common">Italian ryegrass</name>
    <name type="synonym">Lolium perenne subsp. multiflorum</name>
    <dbReference type="NCBI Taxonomy" id="4521"/>
    <lineage>
        <taxon>Eukaryota</taxon>
        <taxon>Viridiplantae</taxon>
        <taxon>Streptophyta</taxon>
        <taxon>Embryophyta</taxon>
        <taxon>Tracheophyta</taxon>
        <taxon>Spermatophyta</taxon>
        <taxon>Magnoliopsida</taxon>
        <taxon>Liliopsida</taxon>
        <taxon>Poales</taxon>
        <taxon>Poaceae</taxon>
        <taxon>BOP clade</taxon>
        <taxon>Pooideae</taxon>
        <taxon>Poodae</taxon>
        <taxon>Poeae</taxon>
        <taxon>Poeae Chloroplast Group 2 (Poeae type)</taxon>
        <taxon>Loliodinae</taxon>
        <taxon>Loliinae</taxon>
        <taxon>Lolium</taxon>
    </lineage>
</organism>
<dbReference type="Proteomes" id="UP001231189">
    <property type="component" value="Unassembled WGS sequence"/>
</dbReference>
<evidence type="ECO:0000313" key="1">
    <source>
        <dbReference type="EMBL" id="KAK1653544.1"/>
    </source>
</evidence>
<name>A0AAD8SL13_LOLMU</name>
<protein>
    <recommendedName>
        <fullName evidence="3">DUF4283 domain-containing protein</fullName>
    </recommendedName>
</protein>
<dbReference type="PANTHER" id="PTHR31286">
    <property type="entry name" value="GLYCINE-RICH CELL WALL STRUCTURAL PROTEIN 1.8-LIKE"/>
    <property type="match status" value="1"/>
</dbReference>